<protein>
    <submittedName>
        <fullName evidence="1">Uncharacterized protein</fullName>
    </submittedName>
</protein>
<evidence type="ECO:0000313" key="1">
    <source>
        <dbReference type="EMBL" id="BBH91732.1"/>
    </source>
</evidence>
<organism evidence="1">
    <name type="scientific">Thermosporothrix sp. COM3</name>
    <dbReference type="NCBI Taxonomy" id="2490863"/>
    <lineage>
        <taxon>Bacteria</taxon>
        <taxon>Bacillati</taxon>
        <taxon>Chloroflexota</taxon>
        <taxon>Ktedonobacteria</taxon>
        <taxon>Ktedonobacterales</taxon>
        <taxon>Thermosporotrichaceae</taxon>
        <taxon>Thermosporothrix</taxon>
    </lineage>
</organism>
<accession>A0A455SXW9</accession>
<proteinExistence type="predicted"/>
<dbReference type="AlphaFoldDB" id="A0A455SXW9"/>
<gene>
    <name evidence="1" type="ORF">KTC_64830</name>
</gene>
<sequence>MKRKQQPRIVEKQYVVMLSSTELATALVAVQRQMAELAARHLETLSEPERLQLYGLAQFTEKRERLIEQERMRGTRDVSTS</sequence>
<dbReference type="EMBL" id="AP019376">
    <property type="protein sequence ID" value="BBH91732.1"/>
    <property type="molecule type" value="Genomic_DNA"/>
</dbReference>
<name>A0A455SXW9_9CHLR</name>
<reference evidence="1" key="1">
    <citation type="submission" date="2018-12" db="EMBL/GenBank/DDBJ databases">
        <title>Novel natural products biosynthetic potential of the class Ktedonobacteria.</title>
        <authorList>
            <person name="Zheng Y."/>
            <person name="Saitou A."/>
            <person name="Wang C.M."/>
            <person name="Toyoda A."/>
            <person name="Minakuchi Y."/>
            <person name="Sekiguchi Y."/>
            <person name="Ueda K."/>
            <person name="Takano H."/>
            <person name="Sakai Y."/>
            <person name="Yokota A."/>
            <person name="Yabe S."/>
        </authorList>
    </citation>
    <scope>NUCLEOTIDE SEQUENCE</scope>
    <source>
        <strain evidence="1">COM3</strain>
    </source>
</reference>